<keyword evidence="5" id="KW-0862">Zinc</keyword>
<keyword evidence="4" id="KW-0378">Hydrolase</keyword>
<feature type="domain" description="MPN" evidence="7">
    <location>
        <begin position="27"/>
        <end position="149"/>
    </location>
</feature>
<dbReference type="PANTHER" id="PTHR30471:SF3">
    <property type="entry name" value="UPF0758 PROTEIN YEES-RELATED"/>
    <property type="match status" value="1"/>
</dbReference>
<keyword evidence="6" id="KW-0482">Metalloprotease</keyword>
<proteinExistence type="inferred from homology"/>
<dbReference type="InterPro" id="IPR025657">
    <property type="entry name" value="RadC_JAB"/>
</dbReference>
<dbReference type="CDD" id="cd08071">
    <property type="entry name" value="MPN_DUF2466"/>
    <property type="match status" value="1"/>
</dbReference>
<dbReference type="PROSITE" id="PS50249">
    <property type="entry name" value="MPN"/>
    <property type="match status" value="1"/>
</dbReference>
<protein>
    <submittedName>
        <fullName evidence="8">JAB domain-containing protein</fullName>
    </submittedName>
</protein>
<dbReference type="GO" id="GO:0008237">
    <property type="term" value="F:metallopeptidase activity"/>
    <property type="evidence" value="ECO:0007669"/>
    <property type="project" value="UniProtKB-KW"/>
</dbReference>
<evidence type="ECO:0000259" key="7">
    <source>
        <dbReference type="PROSITE" id="PS50249"/>
    </source>
</evidence>
<evidence type="ECO:0000256" key="3">
    <source>
        <dbReference type="ARBA" id="ARBA00022723"/>
    </source>
</evidence>
<sequence length="149" mass="16777">MMKLGAVEEIKEIVKVKQEIKTWKRMQIYSSQDLGKIISEKIGSDTQENFVLIGLNTKLQVNMLSIAFVGGVNTAHVEMPAIFQRLLMSNSSQFIIAHNHPSGNLTPSEEDIHLTRRIKKAGALMGIKLLDHIIVNNETYTSFAEREIL</sequence>
<evidence type="ECO:0000313" key="9">
    <source>
        <dbReference type="Proteomes" id="UP001174888"/>
    </source>
</evidence>
<dbReference type="GO" id="GO:0006508">
    <property type="term" value="P:proteolysis"/>
    <property type="evidence" value="ECO:0007669"/>
    <property type="project" value="UniProtKB-KW"/>
</dbReference>
<comment type="caution">
    <text evidence="8">The sequence shown here is derived from an EMBL/GenBank/DDBJ whole genome shotgun (WGS) entry which is preliminary data.</text>
</comment>
<dbReference type="PROSITE" id="PS01302">
    <property type="entry name" value="UPF0758"/>
    <property type="match status" value="1"/>
</dbReference>
<dbReference type="Gene3D" id="3.40.140.10">
    <property type="entry name" value="Cytidine Deaminase, domain 2"/>
    <property type="match status" value="1"/>
</dbReference>
<keyword evidence="3" id="KW-0479">Metal-binding</keyword>
<reference evidence="8" key="1">
    <citation type="submission" date="2023-07" db="EMBL/GenBank/DDBJ databases">
        <title>Complete genome sequence of Ligilactobacillus salivarius SRCM217594 isolated from Gallus gallus domesticus feces.</title>
        <authorList>
            <person name="Yang H.-G."/>
            <person name="Ryu M.-S."/>
            <person name="Ha G.-S."/>
            <person name="Yang H.-J."/>
            <person name="Jeong D.-Y."/>
        </authorList>
    </citation>
    <scope>NUCLEOTIDE SEQUENCE</scope>
    <source>
        <strain evidence="8">SRCM217594</strain>
    </source>
</reference>
<dbReference type="AlphaFoldDB" id="A0AAW7N8U5"/>
<evidence type="ECO:0000256" key="5">
    <source>
        <dbReference type="ARBA" id="ARBA00022833"/>
    </source>
</evidence>
<dbReference type="RefSeq" id="WP_301207378.1">
    <property type="nucleotide sequence ID" value="NZ_JAUIQT010000001.1"/>
</dbReference>
<dbReference type="InterPro" id="IPR001405">
    <property type="entry name" value="UPF0758"/>
</dbReference>
<dbReference type="PANTHER" id="PTHR30471">
    <property type="entry name" value="DNA REPAIR PROTEIN RADC"/>
    <property type="match status" value="1"/>
</dbReference>
<name>A0AAW7N8U5_9LACO</name>
<evidence type="ECO:0000256" key="6">
    <source>
        <dbReference type="ARBA" id="ARBA00023049"/>
    </source>
</evidence>
<organism evidence="8 9">
    <name type="scientific">Ligilactobacillus salivarius</name>
    <dbReference type="NCBI Taxonomy" id="1624"/>
    <lineage>
        <taxon>Bacteria</taxon>
        <taxon>Bacillati</taxon>
        <taxon>Bacillota</taxon>
        <taxon>Bacilli</taxon>
        <taxon>Lactobacillales</taxon>
        <taxon>Lactobacillaceae</taxon>
        <taxon>Ligilactobacillus</taxon>
    </lineage>
</organism>
<dbReference type="InterPro" id="IPR037518">
    <property type="entry name" value="MPN"/>
</dbReference>
<comment type="similarity">
    <text evidence="1">Belongs to the UPF0758 family.</text>
</comment>
<evidence type="ECO:0000313" key="8">
    <source>
        <dbReference type="EMBL" id="MDN4834006.1"/>
    </source>
</evidence>
<evidence type="ECO:0000256" key="4">
    <source>
        <dbReference type="ARBA" id="ARBA00022801"/>
    </source>
</evidence>
<dbReference type="SUPFAM" id="SSF102712">
    <property type="entry name" value="JAB1/MPN domain"/>
    <property type="match status" value="1"/>
</dbReference>
<keyword evidence="2" id="KW-0645">Protease</keyword>
<dbReference type="GO" id="GO:0046872">
    <property type="term" value="F:metal ion binding"/>
    <property type="evidence" value="ECO:0007669"/>
    <property type="project" value="UniProtKB-KW"/>
</dbReference>
<accession>A0AAW7N8U5</accession>
<dbReference type="Pfam" id="PF04002">
    <property type="entry name" value="RadC"/>
    <property type="match status" value="1"/>
</dbReference>
<dbReference type="EMBL" id="JAUIQT010000001">
    <property type="protein sequence ID" value="MDN4834006.1"/>
    <property type="molecule type" value="Genomic_DNA"/>
</dbReference>
<dbReference type="Proteomes" id="UP001174888">
    <property type="component" value="Unassembled WGS sequence"/>
</dbReference>
<gene>
    <name evidence="8" type="ORF">QYC35_07315</name>
</gene>
<evidence type="ECO:0000256" key="1">
    <source>
        <dbReference type="ARBA" id="ARBA00010243"/>
    </source>
</evidence>
<evidence type="ECO:0000256" key="2">
    <source>
        <dbReference type="ARBA" id="ARBA00022670"/>
    </source>
</evidence>
<dbReference type="InterPro" id="IPR020891">
    <property type="entry name" value="UPF0758_CS"/>
</dbReference>